<dbReference type="PANTHER" id="PTHR43130">
    <property type="entry name" value="ARAC-FAMILY TRANSCRIPTIONAL REGULATOR"/>
    <property type="match status" value="1"/>
</dbReference>
<evidence type="ECO:0000313" key="2">
    <source>
        <dbReference type="EMBL" id="SVC25386.1"/>
    </source>
</evidence>
<gene>
    <name evidence="2" type="ORF">METZ01_LOCUS278240</name>
</gene>
<sequence>MDPLDFAGAFQVFASVNRIRPGAMQTFTFALRLQPIRCANGLIITPESTFLDITKIDLMIVPGGEGRKVPMANPMIQSQLRKLANQCEFIAGVSTGTLILAAAGILRGRQATTHWLALKELQERDDLIPHYSSKIVRAGRVLTCAG</sequence>
<name>A0A382KMG3_9ZZZZ</name>
<dbReference type="Gene3D" id="3.40.50.880">
    <property type="match status" value="1"/>
</dbReference>
<protein>
    <recommendedName>
        <fullName evidence="1">DJ-1/PfpI domain-containing protein</fullName>
    </recommendedName>
</protein>
<reference evidence="2" key="1">
    <citation type="submission" date="2018-05" db="EMBL/GenBank/DDBJ databases">
        <authorList>
            <person name="Lanie J.A."/>
            <person name="Ng W.-L."/>
            <person name="Kazmierczak K.M."/>
            <person name="Andrzejewski T.M."/>
            <person name="Davidsen T.M."/>
            <person name="Wayne K.J."/>
            <person name="Tettelin H."/>
            <person name="Glass J.I."/>
            <person name="Rusch D."/>
            <person name="Podicherti R."/>
            <person name="Tsui H.-C.T."/>
            <person name="Winkler M.E."/>
        </authorList>
    </citation>
    <scope>NUCLEOTIDE SEQUENCE</scope>
</reference>
<organism evidence="2">
    <name type="scientific">marine metagenome</name>
    <dbReference type="NCBI Taxonomy" id="408172"/>
    <lineage>
        <taxon>unclassified sequences</taxon>
        <taxon>metagenomes</taxon>
        <taxon>ecological metagenomes</taxon>
    </lineage>
</organism>
<dbReference type="PANTHER" id="PTHR43130:SF3">
    <property type="entry name" value="HTH-TYPE TRANSCRIPTIONAL REGULATOR RV1931C"/>
    <property type="match status" value="1"/>
</dbReference>
<dbReference type="SUPFAM" id="SSF52317">
    <property type="entry name" value="Class I glutamine amidotransferase-like"/>
    <property type="match status" value="1"/>
</dbReference>
<evidence type="ECO:0000259" key="1">
    <source>
        <dbReference type="Pfam" id="PF01965"/>
    </source>
</evidence>
<dbReference type="Pfam" id="PF01965">
    <property type="entry name" value="DJ-1_PfpI"/>
    <property type="match status" value="1"/>
</dbReference>
<dbReference type="InterPro" id="IPR052158">
    <property type="entry name" value="INH-QAR"/>
</dbReference>
<dbReference type="InterPro" id="IPR029062">
    <property type="entry name" value="Class_I_gatase-like"/>
</dbReference>
<feature type="non-terminal residue" evidence="2">
    <location>
        <position position="146"/>
    </location>
</feature>
<dbReference type="AlphaFoldDB" id="A0A382KMG3"/>
<dbReference type="InterPro" id="IPR002818">
    <property type="entry name" value="DJ-1/PfpI"/>
</dbReference>
<accession>A0A382KMG3</accession>
<proteinExistence type="predicted"/>
<feature type="domain" description="DJ-1/PfpI" evidence="1">
    <location>
        <begin position="17"/>
        <end position="145"/>
    </location>
</feature>
<dbReference type="EMBL" id="UINC01081489">
    <property type="protein sequence ID" value="SVC25386.1"/>
    <property type="molecule type" value="Genomic_DNA"/>
</dbReference>